<dbReference type="Proteomes" id="UP000239522">
    <property type="component" value="Unassembled WGS sequence"/>
</dbReference>
<name>A0A2S7KX44_9FLAO</name>
<sequence>MENHTVNEGKTAAIISYITIFGTIIAFFMNNSKKNSFTSFHIRQMIGIFLLSMINKYIVYPLCIINS</sequence>
<keyword evidence="3" id="KW-1185">Reference proteome</keyword>
<keyword evidence="1" id="KW-0812">Transmembrane</keyword>
<dbReference type="RefSeq" id="WP_104809443.1">
    <property type="nucleotide sequence ID" value="NZ_MQUA01000013.1"/>
</dbReference>
<dbReference type="EMBL" id="MQUA01000013">
    <property type="protein sequence ID" value="PQB07207.1"/>
    <property type="molecule type" value="Genomic_DNA"/>
</dbReference>
<keyword evidence="1" id="KW-0472">Membrane</keyword>
<protein>
    <recommendedName>
        <fullName evidence="4">EamA domain-containing protein</fullName>
    </recommendedName>
</protein>
<feature type="transmembrane region" description="Helical" evidence="1">
    <location>
        <begin position="42"/>
        <end position="60"/>
    </location>
</feature>
<feature type="transmembrane region" description="Helical" evidence="1">
    <location>
        <begin position="12"/>
        <end position="30"/>
    </location>
</feature>
<reference evidence="2 3" key="1">
    <citation type="submission" date="2016-11" db="EMBL/GenBank/DDBJ databases">
        <title>Trade-off between light-utilization and light-protection in marine flavobacteria.</title>
        <authorList>
            <person name="Kumagai Y."/>
        </authorList>
    </citation>
    <scope>NUCLEOTIDE SEQUENCE [LARGE SCALE GENOMIC DNA]</scope>
    <source>
        <strain evidence="2 3">ATCC 700397</strain>
    </source>
</reference>
<dbReference type="AlphaFoldDB" id="A0A2S7KX44"/>
<evidence type="ECO:0008006" key="4">
    <source>
        <dbReference type="Google" id="ProtNLM"/>
    </source>
</evidence>
<keyword evidence="1" id="KW-1133">Transmembrane helix</keyword>
<comment type="caution">
    <text evidence="2">The sequence shown here is derived from an EMBL/GenBank/DDBJ whole genome shotgun (WGS) entry which is preliminary data.</text>
</comment>
<evidence type="ECO:0000256" key="1">
    <source>
        <dbReference type="SAM" id="Phobius"/>
    </source>
</evidence>
<dbReference type="OrthoDB" id="6400719at2"/>
<organism evidence="2 3">
    <name type="scientific">Polaribacter filamentus</name>
    <dbReference type="NCBI Taxonomy" id="53483"/>
    <lineage>
        <taxon>Bacteria</taxon>
        <taxon>Pseudomonadati</taxon>
        <taxon>Bacteroidota</taxon>
        <taxon>Flavobacteriia</taxon>
        <taxon>Flavobacteriales</taxon>
        <taxon>Flavobacteriaceae</taxon>
    </lineage>
</organism>
<evidence type="ECO:0000313" key="3">
    <source>
        <dbReference type="Proteomes" id="UP000239522"/>
    </source>
</evidence>
<evidence type="ECO:0000313" key="2">
    <source>
        <dbReference type="EMBL" id="PQB07207.1"/>
    </source>
</evidence>
<proteinExistence type="predicted"/>
<gene>
    <name evidence="2" type="ORF">BST83_08630</name>
</gene>
<accession>A0A2S7KX44</accession>